<dbReference type="EMBL" id="AP012544">
    <property type="protein sequence ID" value="BAN74513.1"/>
    <property type="molecule type" value="Genomic_DNA"/>
</dbReference>
<reference evidence="1 2" key="1">
    <citation type="journal article" date="2013" name="PLoS ONE">
        <title>Genomic Adaptation of the Lactobacillus casei Group.</title>
        <authorList>
            <person name="Toh H."/>
            <person name="Oshima K."/>
            <person name="Nakano A."/>
            <person name="Takahata M."/>
            <person name="Murakami M."/>
            <person name="Takaki T."/>
            <person name="Nishiyama H."/>
            <person name="Igimi S."/>
            <person name="Hattori M."/>
            <person name="Morita H."/>
        </authorList>
    </citation>
    <scope>NUCLEOTIDE SEQUENCE [LARGE SCALE GENOMIC DNA]</scope>
    <source>
        <strain evidence="1 2">ATCC 393</strain>
    </source>
</reference>
<dbReference type="AlphaFoldDB" id="A0AAD1APJ5"/>
<organism evidence="1 2">
    <name type="scientific">Lacticaseibacillus casei DSM 20011 = JCM 1134 = ATCC 393</name>
    <dbReference type="NCBI Taxonomy" id="1423732"/>
    <lineage>
        <taxon>Bacteria</taxon>
        <taxon>Bacillati</taxon>
        <taxon>Bacillota</taxon>
        <taxon>Bacilli</taxon>
        <taxon>Lactobacillales</taxon>
        <taxon>Lactobacillaceae</taxon>
        <taxon>Lacticaseibacillus</taxon>
    </lineage>
</organism>
<evidence type="ECO:0000313" key="1">
    <source>
        <dbReference type="EMBL" id="BAN74513.1"/>
    </source>
</evidence>
<dbReference type="Proteomes" id="UP000015560">
    <property type="component" value="Chromosome"/>
</dbReference>
<gene>
    <name evidence="1" type="ORF">LBCZ_1345</name>
</gene>
<accession>A0AAD1APJ5</accession>
<protein>
    <submittedName>
        <fullName evidence="1">Uncharacterized protein</fullName>
    </submittedName>
</protein>
<proteinExistence type="predicted"/>
<name>A0AAD1APJ5_LACCA</name>
<evidence type="ECO:0000313" key="2">
    <source>
        <dbReference type="Proteomes" id="UP000015560"/>
    </source>
</evidence>
<sequence length="71" mass="7980">MISFKEVLPPGNTVVDLGFRGSASGNQHDVVGMYFKSSNNVEWNRRGNGTIKQEKYIDKFVKAGYLLHHVP</sequence>